<dbReference type="eggNOG" id="ENOG5031JBK">
    <property type="taxonomic scope" value="Bacteria"/>
</dbReference>
<dbReference type="OrthoDB" id="4421601at2"/>
<gene>
    <name evidence="2" type="ORF">HMPREF0291_11901</name>
</gene>
<keyword evidence="3" id="KW-1185">Reference proteome</keyword>
<dbReference type="EMBL" id="ACLJ02000003">
    <property type="protein sequence ID" value="EFK54244.1"/>
    <property type="molecule type" value="Genomic_DNA"/>
</dbReference>
<reference evidence="2" key="1">
    <citation type="submission" date="2010-06" db="EMBL/GenBank/DDBJ databases">
        <authorList>
            <person name="Muzny D."/>
            <person name="Qin X."/>
            <person name="Buhay C."/>
            <person name="Dugan-Rocha S."/>
            <person name="Ding Y."/>
            <person name="Chen G."/>
            <person name="Hawes A."/>
            <person name="Holder M."/>
            <person name="Jhangiani S."/>
            <person name="Johnson A."/>
            <person name="Khan Z."/>
            <person name="Li Z."/>
            <person name="Liu W."/>
            <person name="Liu X."/>
            <person name="Perez L."/>
            <person name="Shen H."/>
            <person name="Wang Q."/>
            <person name="Watt J."/>
            <person name="Xi L."/>
            <person name="Xin Y."/>
            <person name="Zhou J."/>
            <person name="Deng J."/>
            <person name="Jiang H."/>
            <person name="Liu Y."/>
            <person name="Qu J."/>
            <person name="Song X.-Z."/>
            <person name="Zhang L."/>
            <person name="Villasana D."/>
            <person name="Johnson A."/>
            <person name="Liu J."/>
            <person name="Liyanage D."/>
            <person name="Lorensuhewa L."/>
            <person name="Robinson T."/>
            <person name="Song A."/>
            <person name="Song B.-B."/>
            <person name="Dinh H."/>
            <person name="Thornton R."/>
            <person name="Coyle M."/>
            <person name="Francisco L."/>
            <person name="Jackson L."/>
            <person name="Javaid M."/>
            <person name="Korchina V."/>
            <person name="Kovar C."/>
            <person name="Mata R."/>
            <person name="Mathew T."/>
            <person name="Ngo R."/>
            <person name="Nguyen L."/>
            <person name="Nguyen N."/>
            <person name="Okwuonu G."/>
            <person name="Ongeri F."/>
            <person name="Pham C."/>
            <person name="Simmons D."/>
            <person name="Wilczek-Boney K."/>
            <person name="Hale W."/>
            <person name="Jakkamsetti A."/>
            <person name="Pham P."/>
            <person name="Ruth R."/>
            <person name="San Lucas F."/>
            <person name="Warren J."/>
            <person name="Zhang J."/>
            <person name="Zhao Z."/>
            <person name="Zhou C."/>
            <person name="Zhu D."/>
            <person name="Lee S."/>
            <person name="Bess C."/>
            <person name="Blankenburg K."/>
            <person name="Forbes L."/>
            <person name="Fu Q."/>
            <person name="Gubbala S."/>
            <person name="Hirani K."/>
            <person name="Jayaseelan J.C."/>
            <person name="Lara F."/>
            <person name="Munidasa M."/>
            <person name="Palculict T."/>
            <person name="Patil S."/>
            <person name="Pu L.-L."/>
            <person name="Saada N."/>
            <person name="Tang L."/>
            <person name="Weissenberger G."/>
            <person name="Zhu Y."/>
            <person name="Hemphill L."/>
            <person name="Shang Y."/>
            <person name="Youmans B."/>
            <person name="Ayvaz T."/>
            <person name="Ross M."/>
            <person name="Santibanez J."/>
            <person name="Aqrawi P."/>
            <person name="Gross S."/>
            <person name="Joshi V."/>
            <person name="Fowler G."/>
            <person name="Nazareth L."/>
            <person name="Reid J."/>
            <person name="Worley K."/>
            <person name="Petrosino J."/>
            <person name="Highlander S."/>
            <person name="Gibbs R."/>
        </authorList>
    </citation>
    <scope>NUCLEOTIDE SEQUENCE [LARGE SCALE GENOMIC DNA]</scope>
    <source>
        <strain evidence="2">ATCC 33030</strain>
    </source>
</reference>
<evidence type="ECO:0000313" key="2">
    <source>
        <dbReference type="EMBL" id="EFK54244.1"/>
    </source>
</evidence>
<dbReference type="HOGENOM" id="CLU_113639_0_0_11"/>
<proteinExistence type="predicted"/>
<dbReference type="RefSeq" id="WP_005290724.1">
    <property type="nucleotide sequence ID" value="NZ_CM000961.1"/>
</dbReference>
<protein>
    <submittedName>
        <fullName evidence="2">Uncharacterized protein</fullName>
    </submittedName>
</protein>
<evidence type="ECO:0000313" key="3">
    <source>
        <dbReference type="Proteomes" id="UP000004208"/>
    </source>
</evidence>
<dbReference type="Proteomes" id="UP000004208">
    <property type="component" value="Unassembled WGS sequence"/>
</dbReference>
<dbReference type="AlphaFoldDB" id="D7WDL3"/>
<name>D7WDL3_9CORY</name>
<comment type="caution">
    <text evidence="2">The sequence shown here is derived from an EMBL/GenBank/DDBJ whole genome shotgun (WGS) entry which is preliminary data.</text>
</comment>
<accession>D7WDL3</accession>
<feature type="region of interest" description="Disordered" evidence="1">
    <location>
        <begin position="37"/>
        <end position="58"/>
    </location>
</feature>
<evidence type="ECO:0000256" key="1">
    <source>
        <dbReference type="SAM" id="MobiDB-lite"/>
    </source>
</evidence>
<dbReference type="STRING" id="585529.HMPREF0291_11901"/>
<organism evidence="2 3">
    <name type="scientific">Corynebacterium genitalium ATCC 33030</name>
    <dbReference type="NCBI Taxonomy" id="585529"/>
    <lineage>
        <taxon>Bacteria</taxon>
        <taxon>Bacillati</taxon>
        <taxon>Actinomycetota</taxon>
        <taxon>Actinomycetes</taxon>
        <taxon>Mycobacteriales</taxon>
        <taxon>Corynebacteriaceae</taxon>
        <taxon>Corynebacterium</taxon>
    </lineage>
</organism>
<sequence length="159" mass="17515">MTYISHSSYSQELARQIRSSHAPTLDRIEAVIHHPRSLARPNPDWRPPTRTLPRMDGGPQLNVAITRRRVGPRARARIKGFGERHVPAYLIEVRFTDASGITVDSDIAEAWVRALVPSSMAGAVHEVYSPTGATFVWLVDGTFAPVYSPPSMFEGLAAA</sequence>